<protein>
    <submittedName>
        <fullName evidence="1">Uncharacterized protein</fullName>
    </submittedName>
</protein>
<evidence type="ECO:0000313" key="2">
    <source>
        <dbReference type="Proteomes" id="UP000584824"/>
    </source>
</evidence>
<keyword evidence="2" id="KW-1185">Reference proteome</keyword>
<reference evidence="1 2" key="1">
    <citation type="submission" date="2020-08" db="EMBL/GenBank/DDBJ databases">
        <title>Genomic Encyclopedia of Type Strains, Phase IV (KMG-IV): sequencing the most valuable type-strain genomes for metagenomic binning, comparative biology and taxonomic classification.</title>
        <authorList>
            <person name="Goeker M."/>
        </authorList>
    </citation>
    <scope>NUCLEOTIDE SEQUENCE [LARGE SCALE GENOMIC DNA]</scope>
    <source>
        <strain evidence="1 2">DSM 26385</strain>
    </source>
</reference>
<gene>
    <name evidence="1" type="ORF">GGQ66_003843</name>
</gene>
<proteinExistence type="predicted"/>
<evidence type="ECO:0000313" key="1">
    <source>
        <dbReference type="EMBL" id="MBB4105256.1"/>
    </source>
</evidence>
<comment type="caution">
    <text evidence="1">The sequence shown here is derived from an EMBL/GenBank/DDBJ whole genome shotgun (WGS) entry which is preliminary data.</text>
</comment>
<dbReference type="EMBL" id="JACIDU010000018">
    <property type="protein sequence ID" value="MBB4105256.1"/>
    <property type="molecule type" value="Genomic_DNA"/>
</dbReference>
<sequence length="41" mass="4377">MKTAGAVKPRLQTDGDIIVIMMRTDRIRDAAGAAECLTTVS</sequence>
<dbReference type="Proteomes" id="UP000584824">
    <property type="component" value="Unassembled WGS sequence"/>
</dbReference>
<dbReference type="AlphaFoldDB" id="A0A7W6K6R4"/>
<organism evidence="1 2">
    <name type="scientific">Allorhizobium borbori</name>
    <dbReference type="NCBI Taxonomy" id="485907"/>
    <lineage>
        <taxon>Bacteria</taxon>
        <taxon>Pseudomonadati</taxon>
        <taxon>Pseudomonadota</taxon>
        <taxon>Alphaproteobacteria</taxon>
        <taxon>Hyphomicrobiales</taxon>
        <taxon>Rhizobiaceae</taxon>
        <taxon>Rhizobium/Agrobacterium group</taxon>
        <taxon>Allorhizobium</taxon>
    </lineage>
</organism>
<name>A0A7W6K6R4_9HYPH</name>
<accession>A0A7W6K6R4</accession>